<protein>
    <submittedName>
        <fullName evidence="2">Uncharacterized protein</fullName>
    </submittedName>
</protein>
<feature type="compositionally biased region" description="Polar residues" evidence="1">
    <location>
        <begin position="13"/>
        <end position="39"/>
    </location>
</feature>
<gene>
    <name evidence="2" type="ORF">ACN38_g6404</name>
</gene>
<proteinExistence type="predicted"/>
<organism evidence="2 3">
    <name type="scientific">Penicillium nordicum</name>
    <dbReference type="NCBI Taxonomy" id="229535"/>
    <lineage>
        <taxon>Eukaryota</taxon>
        <taxon>Fungi</taxon>
        <taxon>Dikarya</taxon>
        <taxon>Ascomycota</taxon>
        <taxon>Pezizomycotina</taxon>
        <taxon>Eurotiomycetes</taxon>
        <taxon>Eurotiomycetidae</taxon>
        <taxon>Eurotiales</taxon>
        <taxon>Aspergillaceae</taxon>
        <taxon>Penicillium</taxon>
    </lineage>
</organism>
<dbReference type="AlphaFoldDB" id="A0A0M8P859"/>
<reference evidence="2 3" key="1">
    <citation type="submission" date="2015-08" db="EMBL/GenBank/DDBJ databases">
        <title>Genome sequencing of Penicillium nordicum.</title>
        <authorList>
            <person name="Nguyen H.D."/>
            <person name="Seifert K.A."/>
        </authorList>
    </citation>
    <scope>NUCLEOTIDE SEQUENCE [LARGE SCALE GENOMIC DNA]</scope>
    <source>
        <strain evidence="2 3">DAOMC 185683</strain>
    </source>
</reference>
<evidence type="ECO:0000256" key="1">
    <source>
        <dbReference type="SAM" id="MobiDB-lite"/>
    </source>
</evidence>
<name>A0A0M8P859_9EURO</name>
<keyword evidence="3" id="KW-1185">Reference proteome</keyword>
<dbReference type="EMBL" id="LHQQ01000099">
    <property type="protein sequence ID" value="KOS42701.1"/>
    <property type="molecule type" value="Genomic_DNA"/>
</dbReference>
<evidence type="ECO:0000313" key="2">
    <source>
        <dbReference type="EMBL" id="KOS42701.1"/>
    </source>
</evidence>
<sequence length="85" mass="9187">MANCGSDKKKKTQPSTLLFSQHLHSNSSHLPSQTLTVGISQCHEHHPPTTVDTPTSRWSTLPPRSASPPPWSAAASARFGSTPMR</sequence>
<accession>A0A0M8P859</accession>
<comment type="caution">
    <text evidence="2">The sequence shown here is derived from an EMBL/GenBank/DDBJ whole genome shotgun (WGS) entry which is preliminary data.</text>
</comment>
<dbReference type="Proteomes" id="UP000037696">
    <property type="component" value="Unassembled WGS sequence"/>
</dbReference>
<feature type="region of interest" description="Disordered" evidence="1">
    <location>
        <begin position="1"/>
        <end position="85"/>
    </location>
</feature>
<evidence type="ECO:0000313" key="3">
    <source>
        <dbReference type="Proteomes" id="UP000037696"/>
    </source>
</evidence>